<dbReference type="InterPro" id="IPR045620">
    <property type="entry name" value="DUF6442"/>
</dbReference>
<evidence type="ECO:0000256" key="1">
    <source>
        <dbReference type="SAM" id="Phobius"/>
    </source>
</evidence>
<reference evidence="2 3" key="1">
    <citation type="submission" date="2021-03" db="EMBL/GenBank/DDBJ databases">
        <title>Genomic Encyclopedia of Type Strains, Phase IV (KMG-IV): sequencing the most valuable type-strain genomes for metagenomic binning, comparative biology and taxonomic classification.</title>
        <authorList>
            <person name="Goeker M."/>
        </authorList>
    </citation>
    <scope>NUCLEOTIDE SEQUENCE [LARGE SCALE GENOMIC DNA]</scope>
    <source>
        <strain evidence="2 3">DSM 101953</strain>
    </source>
</reference>
<evidence type="ECO:0000313" key="3">
    <source>
        <dbReference type="Proteomes" id="UP000773462"/>
    </source>
</evidence>
<sequence length="105" mass="11971">MNKEEILEKSREEKKDEGREFVFHKGRKSGVTGMLILFVILAVFNLYNNHLETTYALVTMFFGYLGSESMGIYTLTHKKIDLLKTVIGCIVCIAFLVLYLNGVTN</sequence>
<feature type="transmembrane region" description="Helical" evidence="1">
    <location>
        <begin position="82"/>
        <end position="100"/>
    </location>
</feature>
<feature type="transmembrane region" description="Helical" evidence="1">
    <location>
        <begin position="29"/>
        <end position="47"/>
    </location>
</feature>
<proteinExistence type="predicted"/>
<name>A0ABS4NJX1_9BACL</name>
<evidence type="ECO:0000313" key="2">
    <source>
        <dbReference type="EMBL" id="MBP2110341.1"/>
    </source>
</evidence>
<organism evidence="2 3">
    <name type="scientific">Paenibacillus silagei</name>
    <dbReference type="NCBI Taxonomy" id="1670801"/>
    <lineage>
        <taxon>Bacteria</taxon>
        <taxon>Bacillati</taxon>
        <taxon>Bacillota</taxon>
        <taxon>Bacilli</taxon>
        <taxon>Bacillales</taxon>
        <taxon>Paenibacillaceae</taxon>
        <taxon>Paenibacillus</taxon>
    </lineage>
</organism>
<dbReference type="Proteomes" id="UP000773462">
    <property type="component" value="Unassembled WGS sequence"/>
</dbReference>
<dbReference type="Pfam" id="PF20040">
    <property type="entry name" value="DUF6442"/>
    <property type="match status" value="1"/>
</dbReference>
<evidence type="ECO:0008006" key="4">
    <source>
        <dbReference type="Google" id="ProtNLM"/>
    </source>
</evidence>
<gene>
    <name evidence="2" type="ORF">J2Z70_000480</name>
</gene>
<keyword evidence="3" id="KW-1185">Reference proteome</keyword>
<protein>
    <recommendedName>
        <fullName evidence="4">DUF4181 domain-containing protein</fullName>
    </recommendedName>
</protein>
<dbReference type="EMBL" id="JAGGLV010000001">
    <property type="protein sequence ID" value="MBP2110341.1"/>
    <property type="molecule type" value="Genomic_DNA"/>
</dbReference>
<dbReference type="RefSeq" id="WP_209868882.1">
    <property type="nucleotide sequence ID" value="NZ_JAGGLV010000001.1"/>
</dbReference>
<comment type="caution">
    <text evidence="2">The sequence shown here is derived from an EMBL/GenBank/DDBJ whole genome shotgun (WGS) entry which is preliminary data.</text>
</comment>
<keyword evidence="1" id="KW-1133">Transmembrane helix</keyword>
<keyword evidence="1" id="KW-0812">Transmembrane</keyword>
<feature type="transmembrane region" description="Helical" evidence="1">
    <location>
        <begin position="53"/>
        <end position="75"/>
    </location>
</feature>
<accession>A0ABS4NJX1</accession>
<keyword evidence="1" id="KW-0472">Membrane</keyword>